<evidence type="ECO:0000259" key="23">
    <source>
        <dbReference type="PROSITE" id="PS51019"/>
    </source>
</evidence>
<evidence type="ECO:0000256" key="8">
    <source>
        <dbReference type="ARBA" id="ARBA00022529"/>
    </source>
</evidence>
<dbReference type="CDD" id="cd08544">
    <property type="entry name" value="Reeler"/>
    <property type="match status" value="1"/>
</dbReference>
<evidence type="ECO:0000256" key="20">
    <source>
        <dbReference type="SAM" id="SignalP"/>
    </source>
</evidence>
<evidence type="ECO:0000256" key="7">
    <source>
        <dbReference type="ARBA" id="ARBA00022525"/>
    </source>
</evidence>
<feature type="transmembrane region" description="Helical" evidence="19">
    <location>
        <begin position="447"/>
        <end position="472"/>
    </location>
</feature>
<dbReference type="Pfam" id="PF03351">
    <property type="entry name" value="DOMON"/>
    <property type="match status" value="1"/>
</dbReference>
<evidence type="ECO:0000256" key="1">
    <source>
        <dbReference type="ARBA" id="ARBA00001970"/>
    </source>
</evidence>
<keyword evidence="11 20" id="KW-0732">Signal</keyword>
<sequence>MFFTSVIILLAANIANSYPRGAPERVCQTLFPRHSGAQAQTVKAPYRINVTPNNDSTEFKVSIVSNEGKNFKGFILQARSSSNPNLIVNGEFSAKALTKTIKCQSENDALTHNSAAEKSSISTIWKPKSKISPIRFNATIVRSKLEFWTDIISDEIILSNEYTGCGTSRNCFGLPRGCVNSRNCDLLLTAIFEQNIHVRFELFGKVSVAQWFAMGLSNDNLMGDDSVTECQVNEAGATLIRESWNIVVKESYSNVYVNANETVAQNLQTKSEDGFVKCAWKRDMNTQVKGSSFDLSNIFVLLAYGPFQERCLMVIVWFGLVGSAITLARDSKDVLKKKMVLGKPLWFILHSGIMISSIVFAIISMLSIIVHLRGFRMNSVHPYTGIATNIFMVLQLIGALLRCDPNSAYRWIFNWGHFLGGTIAHTLAIVTTFFATTLSAASLPSTFLYLLVIYVLIHISSHIFSQILTWLVKSNGSWQQSNQEVSISTLSMDVQPEIEKSNESPWKLAFIGFYIFVVLVLSFSMIVAIATIE</sequence>
<name>A0A443RK60_9ACAR</name>
<dbReference type="OrthoDB" id="6372137at2759"/>
<evidence type="ECO:0000259" key="21">
    <source>
        <dbReference type="PROSITE" id="PS50836"/>
    </source>
</evidence>
<keyword evidence="7" id="KW-0964">Secreted</keyword>
<feature type="transmembrane region" description="Helical" evidence="19">
    <location>
        <begin position="348"/>
        <end position="370"/>
    </location>
</feature>
<dbReference type="CDD" id="cd08760">
    <property type="entry name" value="Cyt_b561_FRRS1_like"/>
    <property type="match status" value="1"/>
</dbReference>
<evidence type="ECO:0000256" key="11">
    <source>
        <dbReference type="ARBA" id="ARBA00022729"/>
    </source>
</evidence>
<feature type="transmembrane region" description="Helical" evidence="19">
    <location>
        <begin position="312"/>
        <end position="328"/>
    </location>
</feature>
<evidence type="ECO:0000256" key="2">
    <source>
        <dbReference type="ARBA" id="ARBA00004141"/>
    </source>
</evidence>
<dbReference type="GO" id="GO:0045087">
    <property type="term" value="P:innate immune response"/>
    <property type="evidence" value="ECO:0007669"/>
    <property type="project" value="UniProtKB-KW"/>
</dbReference>
<dbReference type="STRING" id="1965070.A0A443RK60"/>
<gene>
    <name evidence="24" type="ORF">B4U79_06212</name>
</gene>
<evidence type="ECO:0000256" key="6">
    <source>
        <dbReference type="ARBA" id="ARBA00022448"/>
    </source>
</evidence>
<comment type="subcellular location">
    <subcellularLocation>
        <location evidence="2">Membrane</location>
        <topology evidence="2">Multi-pass membrane protein</topology>
    </subcellularLocation>
    <subcellularLocation>
        <location evidence="3">Secreted</location>
    </subcellularLocation>
</comment>
<dbReference type="PROSITE" id="PS50939">
    <property type="entry name" value="CYTOCHROME_B561"/>
    <property type="match status" value="1"/>
</dbReference>
<dbReference type="Proteomes" id="UP000285301">
    <property type="component" value="Unassembled WGS sequence"/>
</dbReference>
<evidence type="ECO:0000256" key="19">
    <source>
        <dbReference type="SAM" id="Phobius"/>
    </source>
</evidence>
<keyword evidence="25" id="KW-1185">Reference proteome</keyword>
<comment type="similarity">
    <text evidence="5">Belongs to the FRRS1 family.</text>
</comment>
<evidence type="ECO:0000256" key="18">
    <source>
        <dbReference type="ARBA" id="ARBA00023180"/>
    </source>
</evidence>
<dbReference type="InterPro" id="IPR042307">
    <property type="entry name" value="Reeler_sf"/>
</dbReference>
<feature type="transmembrane region" description="Helical" evidence="19">
    <location>
        <begin position="413"/>
        <end position="435"/>
    </location>
</feature>
<dbReference type="InterPro" id="IPR002861">
    <property type="entry name" value="Reeler_dom"/>
</dbReference>
<keyword evidence="14 19" id="KW-1133">Transmembrane helix</keyword>
<evidence type="ECO:0000256" key="14">
    <source>
        <dbReference type="ARBA" id="ARBA00022989"/>
    </source>
</evidence>
<organism evidence="24 25">
    <name type="scientific">Dinothrombium tinctorium</name>
    <dbReference type="NCBI Taxonomy" id="1965070"/>
    <lineage>
        <taxon>Eukaryota</taxon>
        <taxon>Metazoa</taxon>
        <taxon>Ecdysozoa</taxon>
        <taxon>Arthropoda</taxon>
        <taxon>Chelicerata</taxon>
        <taxon>Arachnida</taxon>
        <taxon>Acari</taxon>
        <taxon>Acariformes</taxon>
        <taxon>Trombidiformes</taxon>
        <taxon>Prostigmata</taxon>
        <taxon>Anystina</taxon>
        <taxon>Parasitengona</taxon>
        <taxon>Trombidioidea</taxon>
        <taxon>Trombidiidae</taxon>
        <taxon>Dinothrombium</taxon>
    </lineage>
</organism>
<evidence type="ECO:0000256" key="15">
    <source>
        <dbReference type="ARBA" id="ARBA00023004"/>
    </source>
</evidence>
<dbReference type="CDD" id="cd09628">
    <property type="entry name" value="DOMON_SDR_2_like"/>
    <property type="match status" value="1"/>
</dbReference>
<keyword evidence="17 19" id="KW-0472">Membrane</keyword>
<feature type="domain" description="DOMON" evidence="21">
    <location>
        <begin position="183"/>
        <end position="305"/>
    </location>
</feature>
<comment type="similarity">
    <text evidence="4">Belongs to the insect defense protein family.</text>
</comment>
<dbReference type="InterPro" id="IPR006593">
    <property type="entry name" value="Cyt_b561/ferric_Rdtase_TM"/>
</dbReference>
<evidence type="ECO:0000256" key="9">
    <source>
        <dbReference type="ARBA" id="ARBA00022588"/>
    </source>
</evidence>
<evidence type="ECO:0000313" key="24">
    <source>
        <dbReference type="EMBL" id="RWS15655.1"/>
    </source>
</evidence>
<keyword evidence="13" id="KW-0249">Electron transport</keyword>
<dbReference type="PROSITE" id="PS51019">
    <property type="entry name" value="REELIN"/>
    <property type="match status" value="1"/>
</dbReference>
<accession>A0A443RK60</accession>
<comment type="cofactor">
    <cofactor evidence="1">
        <name>heme b</name>
        <dbReference type="ChEBI" id="CHEBI:60344"/>
    </cofactor>
</comment>
<dbReference type="EMBL" id="NCKU01000395">
    <property type="protein sequence ID" value="RWS15655.1"/>
    <property type="molecule type" value="Genomic_DNA"/>
</dbReference>
<dbReference type="PANTHER" id="PTHR45828">
    <property type="entry name" value="CYTOCHROME B561/FERRIC REDUCTASE TRANSMEMBRANE"/>
    <property type="match status" value="1"/>
</dbReference>
<evidence type="ECO:0000256" key="12">
    <source>
        <dbReference type="ARBA" id="ARBA00022859"/>
    </source>
</evidence>
<feature type="signal peptide" evidence="20">
    <location>
        <begin position="1"/>
        <end position="17"/>
    </location>
</feature>
<evidence type="ECO:0000256" key="3">
    <source>
        <dbReference type="ARBA" id="ARBA00004613"/>
    </source>
</evidence>
<evidence type="ECO:0000259" key="22">
    <source>
        <dbReference type="PROSITE" id="PS50939"/>
    </source>
</evidence>
<proteinExistence type="inferred from homology"/>
<keyword evidence="10 19" id="KW-0812">Transmembrane</keyword>
<evidence type="ECO:0000256" key="5">
    <source>
        <dbReference type="ARBA" id="ARBA00009195"/>
    </source>
</evidence>
<dbReference type="Pfam" id="PF02014">
    <property type="entry name" value="Reeler"/>
    <property type="match status" value="1"/>
</dbReference>
<dbReference type="SMART" id="SM00665">
    <property type="entry name" value="B561"/>
    <property type="match status" value="1"/>
</dbReference>
<feature type="transmembrane region" description="Helical" evidence="19">
    <location>
        <begin position="508"/>
        <end position="532"/>
    </location>
</feature>
<dbReference type="GO" id="GO:0016020">
    <property type="term" value="C:membrane"/>
    <property type="evidence" value="ECO:0007669"/>
    <property type="project" value="UniProtKB-SubCell"/>
</dbReference>
<keyword evidence="9" id="KW-0399">Innate immunity</keyword>
<evidence type="ECO:0000256" key="10">
    <source>
        <dbReference type="ARBA" id="ARBA00022692"/>
    </source>
</evidence>
<protein>
    <submittedName>
        <fullName evidence="24">Putative ferric-chelate reductase 1-like protein</fullName>
    </submittedName>
</protein>
<evidence type="ECO:0000256" key="17">
    <source>
        <dbReference type="ARBA" id="ARBA00023136"/>
    </source>
</evidence>
<keyword evidence="8" id="KW-0929">Antimicrobial</keyword>
<dbReference type="Gene3D" id="1.20.120.1770">
    <property type="match status" value="1"/>
</dbReference>
<evidence type="ECO:0000256" key="16">
    <source>
        <dbReference type="ARBA" id="ARBA00023022"/>
    </source>
</evidence>
<evidence type="ECO:0000256" key="4">
    <source>
        <dbReference type="ARBA" id="ARBA00008501"/>
    </source>
</evidence>
<keyword evidence="6" id="KW-0813">Transport</keyword>
<feature type="domain" description="Reelin" evidence="23">
    <location>
        <begin position="8"/>
        <end position="170"/>
    </location>
</feature>
<dbReference type="PROSITE" id="PS50836">
    <property type="entry name" value="DOMON"/>
    <property type="match status" value="1"/>
</dbReference>
<evidence type="ECO:0000313" key="25">
    <source>
        <dbReference type="Proteomes" id="UP000285301"/>
    </source>
</evidence>
<keyword evidence="15" id="KW-0408">Iron</keyword>
<feature type="chain" id="PRO_5019271924" evidence="20">
    <location>
        <begin position="18"/>
        <end position="533"/>
    </location>
</feature>
<feature type="domain" description="Cytochrome b561" evidence="22">
    <location>
        <begin position="269"/>
        <end position="473"/>
    </location>
</feature>
<keyword evidence="18" id="KW-0325">Glycoprotein</keyword>
<dbReference type="AlphaFoldDB" id="A0A443RK60"/>
<evidence type="ECO:0000256" key="13">
    <source>
        <dbReference type="ARBA" id="ARBA00022982"/>
    </source>
</evidence>
<dbReference type="GO" id="GO:0005576">
    <property type="term" value="C:extracellular region"/>
    <property type="evidence" value="ECO:0007669"/>
    <property type="project" value="UniProtKB-SubCell"/>
</dbReference>
<dbReference type="InterPro" id="IPR051237">
    <property type="entry name" value="Ferric-chelate_Red/DefProt"/>
</dbReference>
<dbReference type="InterPro" id="IPR005018">
    <property type="entry name" value="DOMON_domain"/>
</dbReference>
<dbReference type="Gene3D" id="2.60.40.4060">
    <property type="entry name" value="Reeler domain"/>
    <property type="match status" value="1"/>
</dbReference>
<dbReference type="GO" id="GO:0042742">
    <property type="term" value="P:defense response to bacterium"/>
    <property type="evidence" value="ECO:0007669"/>
    <property type="project" value="UniProtKB-KW"/>
</dbReference>
<keyword evidence="12" id="KW-0391">Immunity</keyword>
<dbReference type="PANTHER" id="PTHR45828:SF9">
    <property type="entry name" value="CELL WALL INTEGRITY AND STRESS RESPONSE COMPONENT 4-LIKE-RELATED"/>
    <property type="match status" value="1"/>
</dbReference>
<comment type="caution">
    <text evidence="24">The sequence shown here is derived from an EMBL/GenBank/DDBJ whole genome shotgun (WGS) entry which is preliminary data.</text>
</comment>
<reference evidence="24 25" key="1">
    <citation type="journal article" date="2018" name="Gigascience">
        <title>Genomes of trombidid mites reveal novel predicted allergens and laterally-transferred genes associated with secondary metabolism.</title>
        <authorList>
            <person name="Dong X."/>
            <person name="Chaisiri K."/>
            <person name="Xia D."/>
            <person name="Armstrong S.D."/>
            <person name="Fang Y."/>
            <person name="Donnelly M.J."/>
            <person name="Kadowaki T."/>
            <person name="McGarry J.W."/>
            <person name="Darby A.C."/>
            <person name="Makepeace B.L."/>
        </authorList>
    </citation>
    <scope>NUCLEOTIDE SEQUENCE [LARGE SCALE GENOMIC DNA]</scope>
    <source>
        <strain evidence="24">UoL-WK</strain>
    </source>
</reference>
<keyword evidence="16" id="KW-0044">Antibiotic</keyword>
<feature type="transmembrane region" description="Helical" evidence="19">
    <location>
        <begin position="382"/>
        <end position="401"/>
    </location>
</feature>